<dbReference type="PIRSF" id="PIRSF036836">
    <property type="entry name" value="RNase_bind_SBP1"/>
    <property type="match status" value="1"/>
</dbReference>
<reference evidence="1 2" key="1">
    <citation type="journal article" date="2020" name="IScience">
        <title>Genome Sequencing of the Endangered Kingdonia uniflora (Circaeasteraceae, Ranunculales) Reveals Potential Mechanisms of Evolutionary Specialization.</title>
        <authorList>
            <person name="Sun Y."/>
            <person name="Deng T."/>
            <person name="Zhang A."/>
            <person name="Moore M.J."/>
            <person name="Landis J.B."/>
            <person name="Lin N."/>
            <person name="Zhang H."/>
            <person name="Zhang X."/>
            <person name="Huang J."/>
            <person name="Zhang X."/>
            <person name="Sun H."/>
            <person name="Wang H."/>
        </authorList>
    </citation>
    <scope>NUCLEOTIDE SEQUENCE [LARGE SCALE GENOMIC DNA]</scope>
    <source>
        <strain evidence="1">TB1705</strain>
        <tissue evidence="1">Leaf</tissue>
    </source>
</reference>
<name>A0A7J7NA55_9MAGN</name>
<comment type="caution">
    <text evidence="1">The sequence shown here is derived from an EMBL/GenBank/DDBJ whole genome shotgun (WGS) entry which is preliminary data.</text>
</comment>
<gene>
    <name evidence="1" type="ORF">GIB67_017695</name>
</gene>
<dbReference type="AlphaFoldDB" id="A0A7J7NA55"/>
<dbReference type="Proteomes" id="UP000541444">
    <property type="component" value="Unassembled WGS sequence"/>
</dbReference>
<evidence type="ECO:0000313" key="2">
    <source>
        <dbReference type="Proteomes" id="UP000541444"/>
    </source>
</evidence>
<dbReference type="OrthoDB" id="1711136at2759"/>
<protein>
    <submittedName>
        <fullName evidence="1">Uncharacterized protein</fullName>
    </submittedName>
</protein>
<keyword evidence="2" id="KW-1185">Reference proteome</keyword>
<sequence length="169" mass="18774">MYKGDSGNPIFPLFNEGNRFQYDPNTPTQLQLFGNYAAGCSVDPVNYVGNERVSSLTRPGRQGRDLEDISRQQKLQISLNNNFYQEAADRMAVIPPNPLLTGPPNPVSTGLRLSYDDDERNSAVTSASGSMSTALPAIFSLGDNLRIEINRQKEEFDNYIRVQLPVMNA</sequence>
<accession>A0A7J7NA55</accession>
<organism evidence="1 2">
    <name type="scientific">Kingdonia uniflora</name>
    <dbReference type="NCBI Taxonomy" id="39325"/>
    <lineage>
        <taxon>Eukaryota</taxon>
        <taxon>Viridiplantae</taxon>
        <taxon>Streptophyta</taxon>
        <taxon>Embryophyta</taxon>
        <taxon>Tracheophyta</taxon>
        <taxon>Spermatophyta</taxon>
        <taxon>Magnoliopsida</taxon>
        <taxon>Ranunculales</taxon>
        <taxon>Circaeasteraceae</taxon>
        <taxon>Kingdonia</taxon>
    </lineage>
</organism>
<evidence type="ECO:0000313" key="1">
    <source>
        <dbReference type="EMBL" id="KAF6164111.1"/>
    </source>
</evidence>
<proteinExistence type="predicted"/>
<dbReference type="EMBL" id="JACGCM010000940">
    <property type="protein sequence ID" value="KAF6164111.1"/>
    <property type="molecule type" value="Genomic_DNA"/>
</dbReference>